<dbReference type="Proteomes" id="UP001152747">
    <property type="component" value="Unassembled WGS sequence"/>
</dbReference>
<accession>A0A9P1MY69</accession>
<gene>
    <name evidence="2" type="ORF">CAMP_LOCUS3737</name>
</gene>
<dbReference type="Pfam" id="PF07735">
    <property type="entry name" value="FBA_2"/>
    <property type="match status" value="1"/>
</dbReference>
<dbReference type="InterPro" id="IPR012885">
    <property type="entry name" value="F-box_Sdz-33"/>
</dbReference>
<proteinExistence type="predicted"/>
<dbReference type="EMBL" id="CANHGI010000002">
    <property type="protein sequence ID" value="CAI5441100.1"/>
    <property type="molecule type" value="Genomic_DNA"/>
</dbReference>
<keyword evidence="3" id="KW-1185">Reference proteome</keyword>
<protein>
    <recommendedName>
        <fullName evidence="1">Sdz-33 F-box domain-containing protein</fullName>
    </recommendedName>
</protein>
<evidence type="ECO:0000313" key="3">
    <source>
        <dbReference type="Proteomes" id="UP001152747"/>
    </source>
</evidence>
<feature type="domain" description="Sdz-33 F-box" evidence="1">
    <location>
        <begin position="163"/>
        <end position="216"/>
    </location>
</feature>
<organism evidence="2 3">
    <name type="scientific">Caenorhabditis angaria</name>
    <dbReference type="NCBI Taxonomy" id="860376"/>
    <lineage>
        <taxon>Eukaryota</taxon>
        <taxon>Metazoa</taxon>
        <taxon>Ecdysozoa</taxon>
        <taxon>Nematoda</taxon>
        <taxon>Chromadorea</taxon>
        <taxon>Rhabditida</taxon>
        <taxon>Rhabditina</taxon>
        <taxon>Rhabditomorpha</taxon>
        <taxon>Rhabditoidea</taxon>
        <taxon>Rhabditidae</taxon>
        <taxon>Peloderinae</taxon>
        <taxon>Caenorhabditis</taxon>
    </lineage>
</organism>
<reference evidence="2" key="1">
    <citation type="submission" date="2022-11" db="EMBL/GenBank/DDBJ databases">
        <authorList>
            <person name="Kikuchi T."/>
        </authorList>
    </citation>
    <scope>NUCLEOTIDE SEQUENCE</scope>
    <source>
        <strain evidence="2">PS1010</strain>
    </source>
</reference>
<sequence>MENDVGFEEISKQPELRNNKIIFGIQWIVTDLYSRIIFLNSNSKNSILYFLEFQNYSQNQSIICTYEWNLNFENSKNIIKMLIVEDGKQKEVSLKYFKEYLEKYRNILRSVMISVYDFSFTEFNLKNLPNLDEIKIQRSSHEIDLLDSEFLTTNQIFKAQDIVSLPATKITFDQLLNFRAREILIDFIGINAYEIKKYLELWKNGNLHRNLQLLHINFMKTSRKINISLVQRNLEVFEYKSDEQGFTTFKIKNNNNCSATIEFSKNSYFVARFDVS</sequence>
<comment type="caution">
    <text evidence="2">The sequence shown here is derived from an EMBL/GenBank/DDBJ whole genome shotgun (WGS) entry which is preliminary data.</text>
</comment>
<dbReference type="AlphaFoldDB" id="A0A9P1MY69"/>
<name>A0A9P1MY69_9PELO</name>
<evidence type="ECO:0000313" key="2">
    <source>
        <dbReference type="EMBL" id="CAI5441100.1"/>
    </source>
</evidence>
<evidence type="ECO:0000259" key="1">
    <source>
        <dbReference type="Pfam" id="PF07735"/>
    </source>
</evidence>